<name>A0ABS2AI16_9ACTN</name>
<protein>
    <submittedName>
        <fullName evidence="2">Uncharacterized protein</fullName>
    </submittedName>
</protein>
<feature type="signal peptide" evidence="1">
    <location>
        <begin position="1"/>
        <end position="27"/>
    </location>
</feature>
<keyword evidence="3" id="KW-1185">Reference proteome</keyword>
<gene>
    <name evidence="2" type="ORF">JIG36_28400</name>
</gene>
<keyword evidence="1" id="KW-0732">Signal</keyword>
<feature type="chain" id="PRO_5045598580" evidence="1">
    <location>
        <begin position="28"/>
        <end position="144"/>
    </location>
</feature>
<dbReference type="RefSeq" id="WP_203379466.1">
    <property type="nucleotide sequence ID" value="NZ_JAENHP010000010.1"/>
</dbReference>
<organism evidence="2 3">
    <name type="scientific">Paractinoplanes ovalisporus</name>
    <dbReference type="NCBI Taxonomy" id="2810368"/>
    <lineage>
        <taxon>Bacteria</taxon>
        <taxon>Bacillati</taxon>
        <taxon>Actinomycetota</taxon>
        <taxon>Actinomycetes</taxon>
        <taxon>Micromonosporales</taxon>
        <taxon>Micromonosporaceae</taxon>
        <taxon>Paractinoplanes</taxon>
    </lineage>
</organism>
<dbReference type="Proteomes" id="UP000632138">
    <property type="component" value="Unassembled WGS sequence"/>
</dbReference>
<evidence type="ECO:0000313" key="3">
    <source>
        <dbReference type="Proteomes" id="UP000632138"/>
    </source>
</evidence>
<sequence length="144" mass="14830">MFAAHRPLPVVLAVLFALTACGSPASSAPSSAPVSSAPVSAPVSSVPASPLPTSLGPEAGAGACPSAKALEKLVDLPKGWHFIPSSVKCWKGWATAAPEGPDTGDGIYLFRHGSSTGWRYHSQGSGYFCQDLGIHEPPPFCQYP</sequence>
<evidence type="ECO:0000256" key="1">
    <source>
        <dbReference type="SAM" id="SignalP"/>
    </source>
</evidence>
<comment type="caution">
    <text evidence="2">The sequence shown here is derived from an EMBL/GenBank/DDBJ whole genome shotgun (WGS) entry which is preliminary data.</text>
</comment>
<reference evidence="2 3" key="1">
    <citation type="submission" date="2021-01" db="EMBL/GenBank/DDBJ databases">
        <title>Actinoplanes sp. nov. LDG1-06 isolated from lichen.</title>
        <authorList>
            <person name="Saeng-In P."/>
            <person name="Phongsopitanun W."/>
            <person name="Kanchanasin P."/>
            <person name="Yuki M."/>
            <person name="Kudo T."/>
            <person name="Ohkuma M."/>
            <person name="Tanasupawat S."/>
        </authorList>
    </citation>
    <scope>NUCLEOTIDE SEQUENCE [LARGE SCALE GENOMIC DNA]</scope>
    <source>
        <strain evidence="2 3">LDG1-06</strain>
    </source>
</reference>
<accession>A0ABS2AI16</accession>
<proteinExistence type="predicted"/>
<evidence type="ECO:0000313" key="2">
    <source>
        <dbReference type="EMBL" id="MBM2619481.1"/>
    </source>
</evidence>
<dbReference type="PROSITE" id="PS51257">
    <property type="entry name" value="PROKAR_LIPOPROTEIN"/>
    <property type="match status" value="1"/>
</dbReference>
<dbReference type="EMBL" id="JAENHP010000010">
    <property type="protein sequence ID" value="MBM2619481.1"/>
    <property type="molecule type" value="Genomic_DNA"/>
</dbReference>